<evidence type="ECO:0000313" key="2">
    <source>
        <dbReference type="Proteomes" id="UP000076661"/>
    </source>
</evidence>
<accession>A0A162CHG8</accession>
<gene>
    <name evidence="1" type="ORF">N478_15640</name>
</gene>
<evidence type="ECO:0000313" key="1">
    <source>
        <dbReference type="EMBL" id="KZN68055.1"/>
    </source>
</evidence>
<name>A0A162CHG8_9GAMM</name>
<dbReference type="Proteomes" id="UP000076661">
    <property type="component" value="Unassembled WGS sequence"/>
</dbReference>
<comment type="caution">
    <text evidence="1">The sequence shown here is derived from an EMBL/GenBank/DDBJ whole genome shotgun (WGS) entry which is preliminary data.</text>
</comment>
<protein>
    <submittedName>
        <fullName evidence="1">Uncharacterized protein</fullName>
    </submittedName>
</protein>
<dbReference type="AlphaFoldDB" id="A0A162CHG8"/>
<reference evidence="1 2" key="1">
    <citation type="submission" date="2013-07" db="EMBL/GenBank/DDBJ databases">
        <title>Comparative Genomic and Metabolomic Analysis of Twelve Strains of Pseudoalteromonas luteoviolacea.</title>
        <authorList>
            <person name="Vynne N.G."/>
            <person name="Mansson M."/>
            <person name="Gram L."/>
        </authorList>
    </citation>
    <scope>NUCLEOTIDE SEQUENCE [LARGE SCALE GENOMIC DNA]</scope>
    <source>
        <strain evidence="1 2">S4060-1</strain>
    </source>
</reference>
<proteinExistence type="predicted"/>
<sequence length="111" mass="12009">MKKVLLGTLLLISFNGWSSSVYRGLVTQIVCHADSVTSTCMVQLKNPPSGESCSANNDWKYAFNGSTPEGSNLLSLLLTAQVSRKTVGIRGQGKCTLVNYSEDISYVSIEE</sequence>
<dbReference type="EMBL" id="AUXX01000010">
    <property type="protein sequence ID" value="KZN68055.1"/>
    <property type="molecule type" value="Genomic_DNA"/>
</dbReference>
<organism evidence="1 2">
    <name type="scientific">Pseudoalteromonas luteoviolacea S4060-1</name>
    <dbReference type="NCBI Taxonomy" id="1365257"/>
    <lineage>
        <taxon>Bacteria</taxon>
        <taxon>Pseudomonadati</taxon>
        <taxon>Pseudomonadota</taxon>
        <taxon>Gammaproteobacteria</taxon>
        <taxon>Alteromonadales</taxon>
        <taxon>Pseudoalteromonadaceae</taxon>
        <taxon>Pseudoalteromonas</taxon>
    </lineage>
</organism>
<dbReference type="PATRIC" id="fig|1365257.3.peg.1541"/>